<organism evidence="2 3">
    <name type="scientific">Streptomyces bullii</name>
    <dbReference type="NCBI Taxonomy" id="349910"/>
    <lineage>
        <taxon>Bacteria</taxon>
        <taxon>Bacillati</taxon>
        <taxon>Actinomycetota</taxon>
        <taxon>Actinomycetes</taxon>
        <taxon>Kitasatosporales</taxon>
        <taxon>Streptomycetaceae</taxon>
        <taxon>Streptomyces</taxon>
    </lineage>
</organism>
<dbReference type="EMBL" id="JBHSNY010000029">
    <property type="protein sequence ID" value="MFC5639657.1"/>
    <property type="molecule type" value="Genomic_DNA"/>
</dbReference>
<gene>
    <name evidence="2" type="ORF">ACFPZJ_39330</name>
</gene>
<dbReference type="Proteomes" id="UP001596154">
    <property type="component" value="Unassembled WGS sequence"/>
</dbReference>
<dbReference type="Pfam" id="PF19711">
    <property type="entry name" value="DUF6207"/>
    <property type="match status" value="1"/>
</dbReference>
<feature type="compositionally biased region" description="Low complexity" evidence="1">
    <location>
        <begin position="52"/>
        <end position="68"/>
    </location>
</feature>
<evidence type="ECO:0000256" key="1">
    <source>
        <dbReference type="SAM" id="MobiDB-lite"/>
    </source>
</evidence>
<protein>
    <submittedName>
        <fullName evidence="2">DUF6207 family protein</fullName>
    </submittedName>
</protein>
<proteinExistence type="predicted"/>
<evidence type="ECO:0000313" key="3">
    <source>
        <dbReference type="Proteomes" id="UP001596154"/>
    </source>
</evidence>
<reference evidence="3" key="1">
    <citation type="journal article" date="2019" name="Int. J. Syst. Evol. Microbiol.">
        <title>The Global Catalogue of Microorganisms (GCM) 10K type strain sequencing project: providing services to taxonomists for standard genome sequencing and annotation.</title>
        <authorList>
            <consortium name="The Broad Institute Genomics Platform"/>
            <consortium name="The Broad Institute Genome Sequencing Center for Infectious Disease"/>
            <person name="Wu L."/>
            <person name="Ma J."/>
        </authorList>
    </citation>
    <scope>NUCLEOTIDE SEQUENCE [LARGE SCALE GENOMIC DNA]</scope>
    <source>
        <strain evidence="3">CGMCC 4.7248</strain>
    </source>
</reference>
<name>A0ABW0V1A8_9ACTN</name>
<accession>A0ABW0V1A8</accession>
<keyword evidence="3" id="KW-1185">Reference proteome</keyword>
<dbReference type="RefSeq" id="WP_381031828.1">
    <property type="nucleotide sequence ID" value="NZ_JBHSNY010000029.1"/>
</dbReference>
<feature type="region of interest" description="Disordered" evidence="1">
    <location>
        <begin position="46"/>
        <end position="83"/>
    </location>
</feature>
<sequence length="83" mass="8654">MRPINERHVAGPGLAVVDVAAADDATAFAVQEALAVKWATATAERTVREPGEPGAAALPPGRAPGARLVTSRTLERARLRRSS</sequence>
<dbReference type="InterPro" id="IPR045775">
    <property type="entry name" value="DUF6207"/>
</dbReference>
<evidence type="ECO:0000313" key="2">
    <source>
        <dbReference type="EMBL" id="MFC5639657.1"/>
    </source>
</evidence>
<comment type="caution">
    <text evidence="2">The sequence shown here is derived from an EMBL/GenBank/DDBJ whole genome shotgun (WGS) entry which is preliminary data.</text>
</comment>